<sequence>MIHISRRSVSTSVKHSGEGPASEGHGTASKKWISLVKCNLSEALNQVGAWVAATIPLMVIMNSLRLSVSLFLITTLILSLCTSASKKHKCRATLNSDANGNSWERPNLKWKSPKHQQEGIVEATVFGRLETPTGSGWTTLSHTCYATLKVDLKDCSIVMSKNLTSNPRWSAHKSPIYYSQTEWNSMNWNETVSFRADCPESIHVEVFEP</sequence>
<evidence type="ECO:0000256" key="1">
    <source>
        <dbReference type="SAM" id="MobiDB-lite"/>
    </source>
</evidence>
<dbReference type="VEuPathDB" id="FungiDB:VP01_962g5"/>
<proteinExistence type="predicted"/>
<protein>
    <submittedName>
        <fullName evidence="2">Uncharacterized protein</fullName>
    </submittedName>
</protein>
<dbReference type="Proteomes" id="UP000037035">
    <property type="component" value="Unassembled WGS sequence"/>
</dbReference>
<dbReference type="OrthoDB" id="2506636at2759"/>
<evidence type="ECO:0000313" key="2">
    <source>
        <dbReference type="EMBL" id="KNZ43995.1"/>
    </source>
</evidence>
<keyword evidence="3" id="KW-1185">Reference proteome</keyword>
<dbReference type="AlphaFoldDB" id="A0A0L6U891"/>
<gene>
    <name evidence="2" type="ORF">VP01_962g5</name>
</gene>
<dbReference type="EMBL" id="LAVV01015303">
    <property type="protein sequence ID" value="KNZ43995.1"/>
    <property type="molecule type" value="Genomic_DNA"/>
</dbReference>
<organism evidence="2 3">
    <name type="scientific">Puccinia sorghi</name>
    <dbReference type="NCBI Taxonomy" id="27349"/>
    <lineage>
        <taxon>Eukaryota</taxon>
        <taxon>Fungi</taxon>
        <taxon>Dikarya</taxon>
        <taxon>Basidiomycota</taxon>
        <taxon>Pucciniomycotina</taxon>
        <taxon>Pucciniomycetes</taxon>
        <taxon>Pucciniales</taxon>
        <taxon>Pucciniaceae</taxon>
        <taxon>Puccinia</taxon>
    </lineage>
</organism>
<accession>A0A0L6U891</accession>
<feature type="region of interest" description="Disordered" evidence="1">
    <location>
        <begin position="1"/>
        <end position="26"/>
    </location>
</feature>
<comment type="caution">
    <text evidence="2">The sequence shown here is derived from an EMBL/GenBank/DDBJ whole genome shotgun (WGS) entry which is preliminary data.</text>
</comment>
<evidence type="ECO:0000313" key="3">
    <source>
        <dbReference type="Proteomes" id="UP000037035"/>
    </source>
</evidence>
<reference evidence="2 3" key="1">
    <citation type="submission" date="2015-08" db="EMBL/GenBank/DDBJ databases">
        <title>Next Generation Sequencing and Analysis of the Genome of Puccinia sorghi L Schw, the Causal Agent of Maize Common Rust.</title>
        <authorList>
            <person name="Rochi L."/>
            <person name="Burguener G."/>
            <person name="Darino M."/>
            <person name="Turjanski A."/>
            <person name="Kreff E."/>
            <person name="Dieguez M.J."/>
            <person name="Sacco F."/>
        </authorList>
    </citation>
    <scope>NUCLEOTIDE SEQUENCE [LARGE SCALE GENOMIC DNA]</scope>
    <source>
        <strain evidence="2 3">RO10H11247</strain>
    </source>
</reference>
<name>A0A0L6U891_9BASI</name>